<evidence type="ECO:0000256" key="3">
    <source>
        <dbReference type="ARBA" id="ARBA00023237"/>
    </source>
</evidence>
<reference evidence="6 7" key="1">
    <citation type="submission" date="2019-09" db="EMBL/GenBank/DDBJ databases">
        <title>Chitinophaga ginsengihumi sp. nov., isolated from soil of ginseng rhizosphere.</title>
        <authorList>
            <person name="Lee J."/>
        </authorList>
    </citation>
    <scope>NUCLEOTIDE SEQUENCE [LARGE SCALE GENOMIC DNA]</scope>
    <source>
        <strain evidence="6 7">BN140078</strain>
    </source>
</reference>
<keyword evidence="2" id="KW-0472">Membrane</keyword>
<keyword evidence="3" id="KW-0998">Cell outer membrane</keyword>
<dbReference type="GO" id="GO:0009279">
    <property type="term" value="C:cell outer membrane"/>
    <property type="evidence" value="ECO:0007669"/>
    <property type="project" value="UniProtKB-SubCell"/>
</dbReference>
<evidence type="ECO:0000313" key="6">
    <source>
        <dbReference type="EMBL" id="KAA2239159.1"/>
    </source>
</evidence>
<keyword evidence="7" id="KW-1185">Reference proteome</keyword>
<comment type="subcellular location">
    <subcellularLocation>
        <location evidence="1">Cell outer membrane</location>
    </subcellularLocation>
</comment>
<dbReference type="PANTHER" id="PTHR40980:SF3">
    <property type="entry name" value="TONB-DEPENDENT RECEPTOR-LIKE BETA-BARREL DOMAIN-CONTAINING PROTEIN"/>
    <property type="match status" value="1"/>
</dbReference>
<reference evidence="6 7" key="2">
    <citation type="submission" date="2019-09" db="EMBL/GenBank/DDBJ databases">
        <authorList>
            <person name="Jin C."/>
        </authorList>
    </citation>
    <scope>NUCLEOTIDE SEQUENCE [LARGE SCALE GENOMIC DNA]</scope>
    <source>
        <strain evidence="6 7">BN140078</strain>
    </source>
</reference>
<comment type="caution">
    <text evidence="6">The sequence shown here is derived from an EMBL/GenBank/DDBJ whole genome shotgun (WGS) entry which is preliminary data.</text>
</comment>
<dbReference type="Gene3D" id="2.40.170.20">
    <property type="entry name" value="TonB-dependent receptor, beta-barrel domain"/>
    <property type="match status" value="1"/>
</dbReference>
<evidence type="ECO:0000256" key="4">
    <source>
        <dbReference type="SAM" id="SignalP"/>
    </source>
</evidence>
<dbReference type="InterPro" id="IPR037066">
    <property type="entry name" value="Plug_dom_sf"/>
</dbReference>
<accession>A0A5B2VLS6</accession>
<dbReference type="PROSITE" id="PS51257">
    <property type="entry name" value="PROKAR_LIPOPROTEIN"/>
    <property type="match status" value="1"/>
</dbReference>
<dbReference type="Pfam" id="PF14905">
    <property type="entry name" value="OMP_b-brl_3"/>
    <property type="match status" value="1"/>
</dbReference>
<evidence type="ECO:0000313" key="7">
    <source>
        <dbReference type="Proteomes" id="UP000324611"/>
    </source>
</evidence>
<gene>
    <name evidence="6" type="ORF">F0L74_23420</name>
</gene>
<dbReference type="EMBL" id="VUOC01000004">
    <property type="protein sequence ID" value="KAA2239159.1"/>
    <property type="molecule type" value="Genomic_DNA"/>
</dbReference>
<dbReference type="AlphaFoldDB" id="A0A5B2VLS6"/>
<dbReference type="InterPro" id="IPR036942">
    <property type="entry name" value="Beta-barrel_TonB_sf"/>
</dbReference>
<evidence type="ECO:0000256" key="1">
    <source>
        <dbReference type="ARBA" id="ARBA00004442"/>
    </source>
</evidence>
<dbReference type="Gene3D" id="2.170.130.10">
    <property type="entry name" value="TonB-dependent receptor, plug domain"/>
    <property type="match status" value="1"/>
</dbReference>
<feature type="chain" id="PRO_5022903357" evidence="4">
    <location>
        <begin position="22"/>
        <end position="730"/>
    </location>
</feature>
<feature type="signal peptide" evidence="4">
    <location>
        <begin position="1"/>
        <end position="21"/>
    </location>
</feature>
<organism evidence="6 7">
    <name type="scientific">Chitinophaga agrisoli</name>
    <dbReference type="NCBI Taxonomy" id="2607653"/>
    <lineage>
        <taxon>Bacteria</taxon>
        <taxon>Pseudomonadati</taxon>
        <taxon>Bacteroidota</taxon>
        <taxon>Chitinophagia</taxon>
        <taxon>Chitinophagales</taxon>
        <taxon>Chitinophagaceae</taxon>
        <taxon>Chitinophaga</taxon>
    </lineage>
</organism>
<keyword evidence="4" id="KW-0732">Signal</keyword>
<dbReference type="PANTHER" id="PTHR40980">
    <property type="entry name" value="PLUG DOMAIN-CONTAINING PROTEIN"/>
    <property type="match status" value="1"/>
</dbReference>
<dbReference type="SUPFAM" id="SSF56935">
    <property type="entry name" value="Porins"/>
    <property type="match status" value="1"/>
</dbReference>
<proteinExistence type="predicted"/>
<dbReference type="InterPro" id="IPR041700">
    <property type="entry name" value="OMP_b-brl_3"/>
</dbReference>
<dbReference type="Proteomes" id="UP000324611">
    <property type="component" value="Unassembled WGS sequence"/>
</dbReference>
<evidence type="ECO:0000259" key="5">
    <source>
        <dbReference type="Pfam" id="PF14905"/>
    </source>
</evidence>
<evidence type="ECO:0000256" key="2">
    <source>
        <dbReference type="ARBA" id="ARBA00023136"/>
    </source>
</evidence>
<feature type="domain" description="Outer membrane protein beta-barrel" evidence="5">
    <location>
        <begin position="301"/>
        <end position="703"/>
    </location>
</feature>
<name>A0A5B2VLS6_9BACT</name>
<dbReference type="RefSeq" id="WP_149840338.1">
    <property type="nucleotide sequence ID" value="NZ_VUOC01000004.1"/>
</dbReference>
<protein>
    <submittedName>
        <fullName evidence="6">TonB-dependent receptor</fullName>
    </submittedName>
</protein>
<sequence>MKHRFFTLLTGILSCPFFAYAQRPAAFRITGVVADSAKQLKQVTITAQKALLEVKDGRLVYNVANDLNKDNLSAAEMLRRVPLVTVEPDGTILLKGSEQFKVLLNGKSTSLLAKSPRDALRSLPASVIKSIEIITQPSARYDVEGTAGIINIITRQPFSGYNGSLSGSYNSLRYANGTATLNAKTGRLGIAGFVTVNTFRNKGRSEGLRRSHVPNYENTLAQTGSSVFDGTSYYASLELSYDLDSTSSLSLYSNNNIGRNTNNAPQLNLLYPDQQPVQTGQYTSYTRYSNNSYDLGLDYQKRFRQQGHTLSLSLNRNTGRNTIHADNAQLNEPGPDNYLENYNGEFNTENTVQLDYARPLPGNGQLESGIKTIFRTIESDYNQHLHPDPDRALRQVNRADTYRYRQDVLAAYTTYRFKIKKRVGVQLGARLEKTNTSAHFISSDTTIHIDYLHFIPTTNITIPISGTQTLRVSYSRRLQRPWITGLNPYVNDNDPYNVSHGNPNLQPETSHSVGMNYQVMIGGVSLLVNPDYTITHHAIEAFLSVGADSSTIAASVANIDRRSAAGLDLVVGAQLNPHWSINGNIRPVYTSLQNETGRSLHNTGWSATSYVSSDYDLGAGLKVELSFYLNSSRPALQGRMQGYSSHTVSLRKELFHRRATLSLYLDQLFQREIAWRSVIHDPLFEQTSTFYYPVRAARLGFNWKFGQLKEAVTRKKGVKNDDVKRSDDNH</sequence>
<keyword evidence="6" id="KW-0675">Receptor</keyword>